<proteinExistence type="predicted"/>
<dbReference type="SUPFAM" id="SSF55331">
    <property type="entry name" value="Tautomerase/MIF"/>
    <property type="match status" value="1"/>
</dbReference>
<evidence type="ECO:0000313" key="5">
    <source>
        <dbReference type="Proteomes" id="UP000004291"/>
    </source>
</evidence>
<sequence length="192" mass="21563">MPVIEAHLLEGYSEDERQRLARALTDAACLVIPANPDAVTVMIREVPKANYMRGGKTRTPAPARSDPCDQIRAYLAAMEARNIGTARSMLAEGFVMNFPAAPGLRTLEELIAWAKPRYRFVKKAYDNFEAFQQGQATIIYATGTLYGEWPDGTAFENIRFIDRFEMSDGKITRQDVWNDMAETKANLARAHN</sequence>
<dbReference type="InterPro" id="IPR032710">
    <property type="entry name" value="NTF2-like_dom_sf"/>
</dbReference>
<reference evidence="4 5" key="1">
    <citation type="submission" date="2007-10" db="EMBL/GenBank/DDBJ databases">
        <authorList>
            <person name="Wagner-Dobler I."/>
            <person name="Ferriera S."/>
            <person name="Johnson J."/>
            <person name="Kravitz S."/>
            <person name="Beeson K."/>
            <person name="Sutton G."/>
            <person name="Rogers Y.-H."/>
            <person name="Friedman R."/>
            <person name="Frazier M."/>
            <person name="Venter J.C."/>
        </authorList>
    </citation>
    <scope>NUCLEOTIDE SEQUENCE [LARGE SCALE GENOMIC DNA]</scope>
    <source>
        <strain evidence="4 5">DFL-43</strain>
    </source>
</reference>
<dbReference type="InterPro" id="IPR004370">
    <property type="entry name" value="4-OT-like_dom"/>
</dbReference>
<comment type="caution">
    <text evidence="4">The sequence shown here is derived from an EMBL/GenBank/DDBJ whole genome shotgun (WGS) entry which is preliminary data.</text>
</comment>
<gene>
    <name evidence="4" type="ORF">HPDFL43_07874</name>
</gene>
<evidence type="ECO:0000259" key="2">
    <source>
        <dbReference type="Pfam" id="PF01361"/>
    </source>
</evidence>
<dbReference type="eggNOG" id="COG1942">
    <property type="taxonomic scope" value="Bacteria"/>
</dbReference>
<organism evidence="4 5">
    <name type="scientific">Hoeflea phototrophica (strain DSM 17068 / NCIMB 14078 / DFL-43)</name>
    <dbReference type="NCBI Taxonomy" id="411684"/>
    <lineage>
        <taxon>Bacteria</taxon>
        <taxon>Pseudomonadati</taxon>
        <taxon>Pseudomonadota</taxon>
        <taxon>Alphaproteobacteria</taxon>
        <taxon>Hyphomicrobiales</taxon>
        <taxon>Rhizobiaceae</taxon>
        <taxon>Hoeflea</taxon>
    </lineage>
</organism>
<keyword evidence="1" id="KW-0413">Isomerase</keyword>
<dbReference type="Pfam" id="PF12680">
    <property type="entry name" value="SnoaL_2"/>
    <property type="match status" value="1"/>
</dbReference>
<dbReference type="Pfam" id="PF01361">
    <property type="entry name" value="Tautomerase"/>
    <property type="match status" value="1"/>
</dbReference>
<dbReference type="RefSeq" id="WP_007197354.1">
    <property type="nucleotide sequence ID" value="NZ_CM002917.1"/>
</dbReference>
<dbReference type="InterPro" id="IPR014347">
    <property type="entry name" value="Tautomerase/MIF_sf"/>
</dbReference>
<accession>A9D946</accession>
<evidence type="ECO:0000259" key="3">
    <source>
        <dbReference type="Pfam" id="PF12680"/>
    </source>
</evidence>
<dbReference type="Gene3D" id="3.30.429.10">
    <property type="entry name" value="Macrophage Migration Inhibitory Factor"/>
    <property type="match status" value="1"/>
</dbReference>
<evidence type="ECO:0000313" key="4">
    <source>
        <dbReference type="EMBL" id="EDQ32850.1"/>
    </source>
</evidence>
<name>A9D946_HOEPD</name>
<reference evidence="4 5" key="2">
    <citation type="submission" date="2012-06" db="EMBL/GenBank/DDBJ databases">
        <authorList>
            <person name="Fiebig A."/>
        </authorList>
    </citation>
    <scope>NUCLEOTIDE SEQUENCE [LARGE SCALE GENOMIC DNA]</scope>
    <source>
        <strain evidence="4 5">DFL-43</strain>
    </source>
</reference>
<dbReference type="SUPFAM" id="SSF54427">
    <property type="entry name" value="NTF2-like"/>
    <property type="match status" value="1"/>
</dbReference>
<feature type="domain" description="4-oxalocrotonate tautomerase-like" evidence="2">
    <location>
        <begin position="2"/>
        <end position="56"/>
    </location>
</feature>
<dbReference type="Gene3D" id="3.10.450.50">
    <property type="match status" value="1"/>
</dbReference>
<dbReference type="OrthoDB" id="8635217at2"/>
<feature type="domain" description="SnoaL-like" evidence="3">
    <location>
        <begin position="71"/>
        <end position="173"/>
    </location>
</feature>
<keyword evidence="5" id="KW-1185">Reference proteome</keyword>
<evidence type="ECO:0000256" key="1">
    <source>
        <dbReference type="ARBA" id="ARBA00023235"/>
    </source>
</evidence>
<dbReference type="InterPro" id="IPR037401">
    <property type="entry name" value="SnoaL-like"/>
</dbReference>
<dbReference type="EMBL" id="ABIA03000002">
    <property type="protein sequence ID" value="EDQ32850.1"/>
    <property type="molecule type" value="Genomic_DNA"/>
</dbReference>
<dbReference type="AlphaFoldDB" id="A9D946"/>
<dbReference type="HOGENOM" id="CLU_102970_0_0_5"/>
<dbReference type="GO" id="GO:0016853">
    <property type="term" value="F:isomerase activity"/>
    <property type="evidence" value="ECO:0007669"/>
    <property type="project" value="UniProtKB-KW"/>
</dbReference>
<protein>
    <submittedName>
        <fullName evidence="4">Uncharacterized protein, 4-oxalocrotonate tautomerase-like protein</fullName>
    </submittedName>
</protein>
<dbReference type="Proteomes" id="UP000004291">
    <property type="component" value="Chromosome"/>
</dbReference>
<dbReference type="STRING" id="411684.HPDFL43_07874"/>